<dbReference type="EMBL" id="BMAW01119405">
    <property type="protein sequence ID" value="GFT84489.1"/>
    <property type="molecule type" value="Genomic_DNA"/>
</dbReference>
<dbReference type="InterPro" id="IPR027417">
    <property type="entry name" value="P-loop_NTPase"/>
</dbReference>
<reference evidence="3" key="1">
    <citation type="submission" date="2020-08" db="EMBL/GenBank/DDBJ databases">
        <title>Multicomponent nature underlies the extraordinary mechanical properties of spider dragline silk.</title>
        <authorList>
            <person name="Kono N."/>
            <person name="Nakamura H."/>
            <person name="Mori M."/>
            <person name="Yoshida Y."/>
            <person name="Ohtoshi R."/>
            <person name="Malay A.D."/>
            <person name="Moran D.A.P."/>
            <person name="Tomita M."/>
            <person name="Numata K."/>
            <person name="Arakawa K."/>
        </authorList>
    </citation>
    <scope>NUCLEOTIDE SEQUENCE</scope>
</reference>
<evidence type="ECO:0000256" key="1">
    <source>
        <dbReference type="SAM" id="MobiDB-lite"/>
    </source>
</evidence>
<proteinExistence type="predicted"/>
<dbReference type="Pfam" id="PF01057">
    <property type="entry name" value="Parvo_NS1"/>
    <property type="match status" value="1"/>
</dbReference>
<name>A0A8X6U6Y4_NEPPI</name>
<dbReference type="Gene3D" id="3.40.50.300">
    <property type="entry name" value="P-loop containing nucleotide triphosphate hydrolases"/>
    <property type="match status" value="1"/>
</dbReference>
<feature type="region of interest" description="Disordered" evidence="1">
    <location>
        <begin position="233"/>
        <end position="268"/>
    </location>
</feature>
<organism evidence="3 4">
    <name type="scientific">Nephila pilipes</name>
    <name type="common">Giant wood spider</name>
    <name type="synonym">Nephila maculata</name>
    <dbReference type="NCBI Taxonomy" id="299642"/>
    <lineage>
        <taxon>Eukaryota</taxon>
        <taxon>Metazoa</taxon>
        <taxon>Ecdysozoa</taxon>
        <taxon>Arthropoda</taxon>
        <taxon>Chelicerata</taxon>
        <taxon>Arachnida</taxon>
        <taxon>Araneae</taxon>
        <taxon>Araneomorphae</taxon>
        <taxon>Entelegynae</taxon>
        <taxon>Araneoidea</taxon>
        <taxon>Nephilidae</taxon>
        <taxon>Nephila</taxon>
    </lineage>
</organism>
<keyword evidence="4" id="KW-1185">Reference proteome</keyword>
<evidence type="ECO:0000313" key="3">
    <source>
        <dbReference type="EMBL" id="GFT84489.1"/>
    </source>
</evidence>
<gene>
    <name evidence="3" type="primary">AVEN_49350_1</name>
    <name evidence="3" type="ORF">NPIL_496321</name>
</gene>
<evidence type="ECO:0000259" key="2">
    <source>
        <dbReference type="Pfam" id="PF01057"/>
    </source>
</evidence>
<dbReference type="Proteomes" id="UP000887013">
    <property type="component" value="Unassembled WGS sequence"/>
</dbReference>
<sequence length="301" mass="34553">MWQDRVNKYMILINEPFFDSRCIEELKTVLESTGTLVKVKGKGEENLRPTPCVITSNQPVWIQCPSAKQAILDRTLRYYKDLKVCPFLKQVTKDLHPRWLGILLIRYANTATPDYFSDIDNECMSPGTDTVALVLMSSYKIKPEDTSTNLTNFVANTTSTSLTWAPKKPTKGSTRLHLKQAGSKISLRALSPLKELSEDYLGHSTCLGKETSQNRKKSLRRLLLKSPEQQINHLPHRKRSIENNMEEKQSKKTYQETLTEQETKPEQWEIMKETNPKDNELTKQPQSLSLLEGVNQKLLFP</sequence>
<dbReference type="InterPro" id="IPR001257">
    <property type="entry name" value="Parvovirus_NS1_helicase"/>
</dbReference>
<evidence type="ECO:0000313" key="4">
    <source>
        <dbReference type="Proteomes" id="UP000887013"/>
    </source>
</evidence>
<dbReference type="GO" id="GO:0019079">
    <property type="term" value="P:viral genome replication"/>
    <property type="evidence" value="ECO:0007669"/>
    <property type="project" value="InterPro"/>
</dbReference>
<feature type="domain" description="Parvovirus non-structural protein 1 helicase" evidence="2">
    <location>
        <begin position="2"/>
        <end position="58"/>
    </location>
</feature>
<feature type="compositionally biased region" description="Basic and acidic residues" evidence="1">
    <location>
        <begin position="245"/>
        <end position="254"/>
    </location>
</feature>
<comment type="caution">
    <text evidence="3">The sequence shown here is derived from an EMBL/GenBank/DDBJ whole genome shotgun (WGS) entry which is preliminary data.</text>
</comment>
<protein>
    <submittedName>
        <fullName evidence="3">Parvo_NS1 domain-containing protein</fullName>
    </submittedName>
</protein>
<dbReference type="AlphaFoldDB" id="A0A8X6U6Y4"/>
<dbReference type="SUPFAM" id="SSF52540">
    <property type="entry name" value="P-loop containing nucleoside triphosphate hydrolases"/>
    <property type="match status" value="1"/>
</dbReference>
<dbReference type="OrthoDB" id="8008816at2759"/>
<accession>A0A8X6U6Y4</accession>